<dbReference type="InterPro" id="IPR036396">
    <property type="entry name" value="Cyt_P450_sf"/>
</dbReference>
<keyword evidence="11" id="KW-0503">Monooxygenase</keyword>
<dbReference type="Proteomes" id="UP001556367">
    <property type="component" value="Unassembled WGS sequence"/>
</dbReference>
<comment type="similarity">
    <text evidence="4">Belongs to the cytochrome P450 family.</text>
</comment>
<comment type="caution">
    <text evidence="14">The sequence shown here is derived from an EMBL/GenBank/DDBJ whole genome shotgun (WGS) entry which is preliminary data.</text>
</comment>
<dbReference type="PRINTS" id="PR00463">
    <property type="entry name" value="EP450I"/>
</dbReference>
<keyword evidence="8 13" id="KW-1133">Transmembrane helix</keyword>
<keyword evidence="9" id="KW-0560">Oxidoreductase</keyword>
<evidence type="ECO:0000313" key="14">
    <source>
        <dbReference type="EMBL" id="KAL0960785.1"/>
    </source>
</evidence>
<accession>A0ABR3JXX4</accession>
<dbReference type="EMBL" id="JASNQZ010000001">
    <property type="protein sequence ID" value="KAL0960785.1"/>
    <property type="molecule type" value="Genomic_DNA"/>
</dbReference>
<keyword evidence="7" id="KW-0479">Metal-binding</keyword>
<evidence type="ECO:0000256" key="8">
    <source>
        <dbReference type="ARBA" id="ARBA00022989"/>
    </source>
</evidence>
<dbReference type="PRINTS" id="PR00385">
    <property type="entry name" value="P450"/>
</dbReference>
<keyword evidence="6 13" id="KW-0812">Transmembrane</keyword>
<evidence type="ECO:0000256" key="10">
    <source>
        <dbReference type="ARBA" id="ARBA00023004"/>
    </source>
</evidence>
<dbReference type="InterPro" id="IPR002401">
    <property type="entry name" value="Cyt_P450_E_grp-I"/>
</dbReference>
<dbReference type="InterPro" id="IPR001128">
    <property type="entry name" value="Cyt_P450"/>
</dbReference>
<evidence type="ECO:0000256" key="4">
    <source>
        <dbReference type="ARBA" id="ARBA00010617"/>
    </source>
</evidence>
<dbReference type="PANTHER" id="PTHR24305:SF166">
    <property type="entry name" value="CYTOCHROME P450 12A4, MITOCHONDRIAL-RELATED"/>
    <property type="match status" value="1"/>
</dbReference>
<organism evidence="14 15">
    <name type="scientific">Hohenbuehelia grisea</name>
    <dbReference type="NCBI Taxonomy" id="104357"/>
    <lineage>
        <taxon>Eukaryota</taxon>
        <taxon>Fungi</taxon>
        <taxon>Dikarya</taxon>
        <taxon>Basidiomycota</taxon>
        <taxon>Agaricomycotina</taxon>
        <taxon>Agaricomycetes</taxon>
        <taxon>Agaricomycetidae</taxon>
        <taxon>Agaricales</taxon>
        <taxon>Pleurotineae</taxon>
        <taxon>Pleurotaceae</taxon>
        <taxon>Hohenbuehelia</taxon>
    </lineage>
</organism>
<keyword evidence="15" id="KW-1185">Reference proteome</keyword>
<dbReference type="InterPro" id="IPR050121">
    <property type="entry name" value="Cytochrome_P450_monoxygenase"/>
</dbReference>
<sequence>MSPLEQTLSRLQELCLAFRPVYVAYALLCWILWRVLYQLILWPRFLSPLRALPGPPLGSVLAGQFPVIMKGEQGIPQREWTKQYGPVVRVVGPIGIERLIITRFETLQKVLVSDWVEYPRPSFMKEILGFVAGYGLLTVTGDEHKKMRKAMNPAFSLSNLMAQTQMCYDPIYALISVLEGRLGSQSDASKEMVMSEYVTKVALDIICKTAFGYNCDSLRNPHNELAEAYEEVMGLQEPSCIARIMGFASMPGFKRFLNSEWAYRHRHWFSKLAFFSPLYVAIDSMHRIKQISAHMLQEKLQESAVTPDASAKRDIMSLLVRARKADMEQEKAVYTLTNQQMMDQVLTFLTAGHETVASGLSWTLWLLANDKHSQNELRKEVKPIFDNNPRPDYRELKDLPWLDGVIMESLRVLPPVPMSWRQAAKTDYIEGVLVPKGTLFYIPIRVVNTSKEIWGENAEEFYPPRWRDPPKNHATSLSLLSFFGGPHACIGKTMAIMEMKVVIAALITRFEFEPIHDDELSQPVDTITMKGKTTPIRVKRVI</sequence>
<name>A0ABR3JXX4_9AGAR</name>
<dbReference type="PANTHER" id="PTHR24305">
    <property type="entry name" value="CYTOCHROME P450"/>
    <property type="match status" value="1"/>
</dbReference>
<reference evidence="15" key="1">
    <citation type="submission" date="2024-06" db="EMBL/GenBank/DDBJ databases">
        <title>Multi-omics analyses provide insights into the biosynthesis of the anticancer antibiotic pleurotin in Hohenbuehelia grisea.</title>
        <authorList>
            <person name="Weaver J.A."/>
            <person name="Alberti F."/>
        </authorList>
    </citation>
    <scope>NUCLEOTIDE SEQUENCE [LARGE SCALE GENOMIC DNA]</scope>
    <source>
        <strain evidence="15">T-177</strain>
    </source>
</reference>
<protein>
    <recommendedName>
        <fullName evidence="16">Cytochrome P450</fullName>
    </recommendedName>
</protein>
<evidence type="ECO:0000256" key="12">
    <source>
        <dbReference type="ARBA" id="ARBA00023136"/>
    </source>
</evidence>
<keyword evidence="10" id="KW-0408">Iron</keyword>
<comment type="subcellular location">
    <subcellularLocation>
        <location evidence="2">Membrane</location>
    </subcellularLocation>
</comment>
<dbReference type="Pfam" id="PF00067">
    <property type="entry name" value="p450"/>
    <property type="match status" value="1"/>
</dbReference>
<comment type="cofactor">
    <cofactor evidence="1">
        <name>heme</name>
        <dbReference type="ChEBI" id="CHEBI:30413"/>
    </cofactor>
</comment>
<dbReference type="SUPFAM" id="SSF48264">
    <property type="entry name" value="Cytochrome P450"/>
    <property type="match status" value="1"/>
</dbReference>
<evidence type="ECO:0000256" key="13">
    <source>
        <dbReference type="SAM" id="Phobius"/>
    </source>
</evidence>
<evidence type="ECO:0000256" key="9">
    <source>
        <dbReference type="ARBA" id="ARBA00023002"/>
    </source>
</evidence>
<evidence type="ECO:0000256" key="6">
    <source>
        <dbReference type="ARBA" id="ARBA00022692"/>
    </source>
</evidence>
<dbReference type="Gene3D" id="1.10.630.10">
    <property type="entry name" value="Cytochrome P450"/>
    <property type="match status" value="1"/>
</dbReference>
<evidence type="ECO:0008006" key="16">
    <source>
        <dbReference type="Google" id="ProtNLM"/>
    </source>
</evidence>
<evidence type="ECO:0000256" key="11">
    <source>
        <dbReference type="ARBA" id="ARBA00023033"/>
    </source>
</evidence>
<proteinExistence type="inferred from homology"/>
<evidence type="ECO:0000256" key="5">
    <source>
        <dbReference type="ARBA" id="ARBA00022617"/>
    </source>
</evidence>
<evidence type="ECO:0000256" key="3">
    <source>
        <dbReference type="ARBA" id="ARBA00004721"/>
    </source>
</evidence>
<evidence type="ECO:0000256" key="2">
    <source>
        <dbReference type="ARBA" id="ARBA00004370"/>
    </source>
</evidence>
<feature type="transmembrane region" description="Helical" evidence="13">
    <location>
        <begin position="21"/>
        <end position="42"/>
    </location>
</feature>
<keyword evidence="5" id="KW-0349">Heme</keyword>
<gene>
    <name evidence="14" type="ORF">HGRIS_005806</name>
</gene>
<comment type="pathway">
    <text evidence="3">Secondary metabolite biosynthesis; terpenoid biosynthesis.</text>
</comment>
<evidence type="ECO:0000313" key="15">
    <source>
        <dbReference type="Proteomes" id="UP001556367"/>
    </source>
</evidence>
<keyword evidence="12 13" id="KW-0472">Membrane</keyword>
<evidence type="ECO:0000256" key="1">
    <source>
        <dbReference type="ARBA" id="ARBA00001971"/>
    </source>
</evidence>
<evidence type="ECO:0000256" key="7">
    <source>
        <dbReference type="ARBA" id="ARBA00022723"/>
    </source>
</evidence>